<keyword evidence="1" id="KW-0489">Methyltransferase</keyword>
<dbReference type="GO" id="GO:0008171">
    <property type="term" value="F:O-methyltransferase activity"/>
    <property type="evidence" value="ECO:0007669"/>
    <property type="project" value="InterPro"/>
</dbReference>
<dbReference type="SUPFAM" id="SSF53335">
    <property type="entry name" value="S-adenosyl-L-methionine-dependent methyltransferases"/>
    <property type="match status" value="1"/>
</dbReference>
<accession>A0A9P5INJ4</accession>
<feature type="domain" description="O-methyltransferase C-terminal" evidence="4">
    <location>
        <begin position="98"/>
        <end position="180"/>
    </location>
</feature>
<dbReference type="PANTHER" id="PTHR43712:SF5">
    <property type="entry name" value="O-METHYLTRANSFERASE ASQN-RELATED"/>
    <property type="match status" value="1"/>
</dbReference>
<evidence type="ECO:0000256" key="2">
    <source>
        <dbReference type="ARBA" id="ARBA00022679"/>
    </source>
</evidence>
<dbReference type="AlphaFoldDB" id="A0A9P5INJ4"/>
<gene>
    <name evidence="5" type="ORF">EAE97_003700</name>
</gene>
<keyword evidence="6" id="KW-1185">Reference proteome</keyword>
<dbReference type="Pfam" id="PF00891">
    <property type="entry name" value="Methyltransf_2"/>
    <property type="match status" value="1"/>
</dbReference>
<dbReference type="InterPro" id="IPR016461">
    <property type="entry name" value="COMT-like"/>
</dbReference>
<dbReference type="EMBL" id="RCSW01000006">
    <property type="protein sequence ID" value="KAF7948289.1"/>
    <property type="molecule type" value="Genomic_DNA"/>
</dbReference>
<dbReference type="PROSITE" id="PS51683">
    <property type="entry name" value="SAM_OMT_II"/>
    <property type="match status" value="1"/>
</dbReference>
<dbReference type="PANTHER" id="PTHR43712">
    <property type="entry name" value="PUTATIVE (AFU_ORTHOLOGUE AFUA_4G14580)-RELATED"/>
    <property type="match status" value="1"/>
</dbReference>
<dbReference type="InterPro" id="IPR029063">
    <property type="entry name" value="SAM-dependent_MTases_sf"/>
</dbReference>
<dbReference type="GeneID" id="62147289"/>
<dbReference type="RefSeq" id="XP_038734821.1">
    <property type="nucleotide sequence ID" value="XM_038874212.1"/>
</dbReference>
<organism evidence="5 6">
    <name type="scientific">Botrytis byssoidea</name>
    <dbReference type="NCBI Taxonomy" id="139641"/>
    <lineage>
        <taxon>Eukaryota</taxon>
        <taxon>Fungi</taxon>
        <taxon>Dikarya</taxon>
        <taxon>Ascomycota</taxon>
        <taxon>Pezizomycotina</taxon>
        <taxon>Leotiomycetes</taxon>
        <taxon>Helotiales</taxon>
        <taxon>Sclerotiniaceae</taxon>
        <taxon>Botrytis</taxon>
    </lineage>
</organism>
<protein>
    <recommendedName>
        <fullName evidence="4">O-methyltransferase C-terminal domain-containing protein</fullName>
    </recommendedName>
</protein>
<proteinExistence type="predicted"/>
<comment type="caution">
    <text evidence="5">The sequence shown here is derived from an EMBL/GenBank/DDBJ whole genome shotgun (WGS) entry which is preliminary data.</text>
</comment>
<evidence type="ECO:0000313" key="6">
    <source>
        <dbReference type="Proteomes" id="UP000710849"/>
    </source>
</evidence>
<evidence type="ECO:0000313" key="5">
    <source>
        <dbReference type="EMBL" id="KAF7948289.1"/>
    </source>
</evidence>
<reference evidence="5 6" key="1">
    <citation type="journal article" date="2020" name="Genome Biol. Evol.">
        <title>Comparative genomics of Sclerotiniaceae.</title>
        <authorList>
            <person name="Valero Jimenez C.A."/>
            <person name="Steentjes M."/>
            <person name="Scholten O.E."/>
            <person name="Van Kan J.A.L."/>
        </authorList>
    </citation>
    <scope>NUCLEOTIDE SEQUENCE [LARGE SCALE GENOMIC DNA]</scope>
    <source>
        <strain evidence="5 6">MUCL 94</strain>
    </source>
</reference>
<dbReference type="Gene3D" id="3.40.50.150">
    <property type="entry name" value="Vaccinia Virus protein VP39"/>
    <property type="match status" value="1"/>
</dbReference>
<keyword evidence="3" id="KW-0949">S-adenosyl-L-methionine</keyword>
<dbReference type="Proteomes" id="UP000710849">
    <property type="component" value="Unassembled WGS sequence"/>
</dbReference>
<dbReference type="InterPro" id="IPR001077">
    <property type="entry name" value="COMT_C"/>
</dbReference>
<keyword evidence="2" id="KW-0808">Transferase</keyword>
<evidence type="ECO:0000259" key="4">
    <source>
        <dbReference type="Pfam" id="PF00891"/>
    </source>
</evidence>
<sequence>MSIQGTEEGRCCSHSYIQDDRRRSANGGLGRDISDELWQAATQTVNAMVKHPGSEEPNETNPARAKRFDSAMKAWIEGTGYDLQYVIDNYSRKEISNGTVVDVGDSHGFACTRLMKAFPNLNFIVQDLSPVVEAGAKTVPSELPDKIKFIAYDFLKEQPIKNADIYFFRWIFYNQSNKYCL</sequence>
<name>A0A9P5INJ4_9HELO</name>
<evidence type="ECO:0000256" key="3">
    <source>
        <dbReference type="ARBA" id="ARBA00022691"/>
    </source>
</evidence>
<evidence type="ECO:0000256" key="1">
    <source>
        <dbReference type="ARBA" id="ARBA00022603"/>
    </source>
</evidence>
<dbReference type="GO" id="GO:0032259">
    <property type="term" value="P:methylation"/>
    <property type="evidence" value="ECO:0007669"/>
    <property type="project" value="UniProtKB-KW"/>
</dbReference>